<sequence length="338" mass="37711">MPICHSRTFSLYESLDFVLSYFRMNRLIQKINILDLFSWNGAQSADEQSVASYGRSVALTRTVRDALSMSTRAVYGAESKRMSLLFHLLYCKSAGSFLDLIQARGNGAQAFRIKGGAQQISIKMAAELDDRLRLSTGVKKIETSEDGPTRVTLECKRLVLAIPPNQCAKLEFSPPLGYLKRRLFDSMEPGHFIKFVVTFATAFWRDDGLSGEIASTGRTTVPGEDLVRFLGEKALREFIAYEEKNWKHEPYNGGCPVDHVTPGNMDAFVTIRDMHYGVHFAGTETAIAWMGYMSGAVESGKRAANEVLHALGVDHNYLKGSQLSADCKRPQAPRDQYE</sequence>
<name>A0A2A6C0Y5_PRIPA</name>
<reference evidence="5" key="2">
    <citation type="submission" date="2022-06" db="UniProtKB">
        <authorList>
            <consortium name="EnsemblMetazoa"/>
        </authorList>
    </citation>
    <scope>IDENTIFICATION</scope>
    <source>
        <strain evidence="5">PS312</strain>
    </source>
</reference>
<protein>
    <recommendedName>
        <fullName evidence="3">monoamine oxidase</fullName>
        <ecNumber evidence="3">1.4.3.4</ecNumber>
    </recommendedName>
</protein>
<dbReference type="SUPFAM" id="SSF54373">
    <property type="entry name" value="FAD-linked reductases, C-terminal domain"/>
    <property type="match status" value="1"/>
</dbReference>
<keyword evidence="6" id="KW-1185">Reference proteome</keyword>
<comment type="catalytic activity">
    <reaction evidence="4">
        <text>a secondary aliphatic amine + O2 + H2O = a primary amine + an aldehyde + H2O2</text>
        <dbReference type="Rhea" id="RHEA:26414"/>
        <dbReference type="ChEBI" id="CHEBI:15377"/>
        <dbReference type="ChEBI" id="CHEBI:15379"/>
        <dbReference type="ChEBI" id="CHEBI:16240"/>
        <dbReference type="ChEBI" id="CHEBI:17478"/>
        <dbReference type="ChEBI" id="CHEBI:58855"/>
        <dbReference type="ChEBI" id="CHEBI:65296"/>
        <dbReference type="EC" id="1.4.3.4"/>
    </reaction>
</comment>
<evidence type="ECO:0000256" key="2">
    <source>
        <dbReference type="ARBA" id="ARBA00005995"/>
    </source>
</evidence>
<proteinExistence type="inferred from homology"/>
<gene>
    <name evidence="5" type="primary">WBGene00280295</name>
</gene>
<dbReference type="AlphaFoldDB" id="A0A2A6C0Y5"/>
<dbReference type="SUPFAM" id="SSF51905">
    <property type="entry name" value="FAD/NAD(P)-binding domain"/>
    <property type="match status" value="1"/>
</dbReference>
<dbReference type="EC" id="1.4.3.4" evidence="3"/>
<dbReference type="PANTHER" id="PTHR43563:SF14">
    <property type="entry name" value="AMINE OXIDASE"/>
    <property type="match status" value="1"/>
</dbReference>
<dbReference type="OrthoDB" id="7777654at2759"/>
<evidence type="ECO:0000313" key="5">
    <source>
        <dbReference type="EnsemblMetazoa" id="PPA41926.1"/>
    </source>
</evidence>
<comment type="similarity">
    <text evidence="2">Belongs to the flavin monoamine oxidase family.</text>
</comment>
<accession>A0A2A6C0Y5</accession>
<dbReference type="InterPro" id="IPR002937">
    <property type="entry name" value="Amino_oxidase"/>
</dbReference>
<evidence type="ECO:0000313" key="6">
    <source>
        <dbReference type="Proteomes" id="UP000005239"/>
    </source>
</evidence>
<dbReference type="Gene3D" id="3.50.50.60">
    <property type="entry name" value="FAD/NAD(P)-binding domain"/>
    <property type="match status" value="1"/>
</dbReference>
<dbReference type="Proteomes" id="UP000005239">
    <property type="component" value="Unassembled WGS sequence"/>
</dbReference>
<dbReference type="InterPro" id="IPR036188">
    <property type="entry name" value="FAD/NAD-bd_sf"/>
</dbReference>
<dbReference type="GO" id="GO:0005741">
    <property type="term" value="C:mitochondrial outer membrane"/>
    <property type="evidence" value="ECO:0007669"/>
    <property type="project" value="UniProtKB-SubCell"/>
</dbReference>
<dbReference type="PANTHER" id="PTHR43563">
    <property type="entry name" value="AMINE OXIDASE"/>
    <property type="match status" value="1"/>
</dbReference>
<comment type="subcellular location">
    <subcellularLocation>
        <location evidence="1">Mitochondrion outer membrane</location>
        <topology evidence="1">Single-pass type IV membrane protein</topology>
        <orientation evidence="1">Cytoplasmic side</orientation>
    </subcellularLocation>
</comment>
<reference evidence="6" key="1">
    <citation type="journal article" date="2008" name="Nat. Genet.">
        <title>The Pristionchus pacificus genome provides a unique perspective on nematode lifestyle and parasitism.</title>
        <authorList>
            <person name="Dieterich C."/>
            <person name="Clifton S.W."/>
            <person name="Schuster L.N."/>
            <person name="Chinwalla A."/>
            <person name="Delehaunty K."/>
            <person name="Dinkelacker I."/>
            <person name="Fulton L."/>
            <person name="Fulton R."/>
            <person name="Godfrey J."/>
            <person name="Minx P."/>
            <person name="Mitreva M."/>
            <person name="Roeseler W."/>
            <person name="Tian H."/>
            <person name="Witte H."/>
            <person name="Yang S.P."/>
            <person name="Wilson R.K."/>
            <person name="Sommer R.J."/>
        </authorList>
    </citation>
    <scope>NUCLEOTIDE SEQUENCE [LARGE SCALE GENOMIC DNA]</scope>
    <source>
        <strain evidence="6">PS312</strain>
    </source>
</reference>
<dbReference type="Pfam" id="PF01593">
    <property type="entry name" value="Amino_oxidase"/>
    <property type="match status" value="2"/>
</dbReference>
<accession>A0A8R1UYE9</accession>
<dbReference type="EnsemblMetazoa" id="PPA41926.1">
    <property type="protein sequence ID" value="PPA41926.1"/>
    <property type="gene ID" value="WBGene00280295"/>
</dbReference>
<evidence type="ECO:0000256" key="4">
    <source>
        <dbReference type="ARBA" id="ARBA00048448"/>
    </source>
</evidence>
<organism evidence="5 6">
    <name type="scientific">Pristionchus pacificus</name>
    <name type="common">Parasitic nematode worm</name>
    <dbReference type="NCBI Taxonomy" id="54126"/>
    <lineage>
        <taxon>Eukaryota</taxon>
        <taxon>Metazoa</taxon>
        <taxon>Ecdysozoa</taxon>
        <taxon>Nematoda</taxon>
        <taxon>Chromadorea</taxon>
        <taxon>Rhabditida</taxon>
        <taxon>Rhabditina</taxon>
        <taxon>Diplogasteromorpha</taxon>
        <taxon>Diplogasteroidea</taxon>
        <taxon>Neodiplogasteridae</taxon>
        <taxon>Pristionchus</taxon>
    </lineage>
</organism>
<dbReference type="GO" id="GO:0097621">
    <property type="term" value="F:monoamine oxidase activity"/>
    <property type="evidence" value="ECO:0007669"/>
    <property type="project" value="UniProtKB-EC"/>
</dbReference>
<evidence type="ECO:0000256" key="1">
    <source>
        <dbReference type="ARBA" id="ARBA00004362"/>
    </source>
</evidence>
<evidence type="ECO:0000256" key="3">
    <source>
        <dbReference type="ARBA" id="ARBA00012804"/>
    </source>
</evidence>
<dbReference type="InterPro" id="IPR050703">
    <property type="entry name" value="Flavin_MAO"/>
</dbReference>